<dbReference type="PANTHER" id="PTHR37375">
    <property type="entry name" value="EXPRESSED PROTEIN"/>
    <property type="match status" value="1"/>
</dbReference>
<dbReference type="EMBL" id="CP133617">
    <property type="protein sequence ID" value="WMV33382.1"/>
    <property type="molecule type" value="Genomic_DNA"/>
</dbReference>
<proteinExistence type="predicted"/>
<organism evidence="1 2">
    <name type="scientific">Solanum verrucosum</name>
    <dbReference type="NCBI Taxonomy" id="315347"/>
    <lineage>
        <taxon>Eukaryota</taxon>
        <taxon>Viridiplantae</taxon>
        <taxon>Streptophyta</taxon>
        <taxon>Embryophyta</taxon>
        <taxon>Tracheophyta</taxon>
        <taxon>Spermatophyta</taxon>
        <taxon>Magnoliopsida</taxon>
        <taxon>eudicotyledons</taxon>
        <taxon>Gunneridae</taxon>
        <taxon>Pentapetalae</taxon>
        <taxon>asterids</taxon>
        <taxon>lamiids</taxon>
        <taxon>Solanales</taxon>
        <taxon>Solanaceae</taxon>
        <taxon>Solanoideae</taxon>
        <taxon>Solaneae</taxon>
        <taxon>Solanum</taxon>
    </lineage>
</organism>
<gene>
    <name evidence="1" type="ORF">MTR67_026767</name>
</gene>
<evidence type="ECO:0000313" key="1">
    <source>
        <dbReference type="EMBL" id="WMV33382.1"/>
    </source>
</evidence>
<dbReference type="PANTHER" id="PTHR37375:SF1">
    <property type="entry name" value="DUF2470 DOMAIN-CONTAINING PROTEIN"/>
    <property type="match status" value="1"/>
</dbReference>
<dbReference type="Proteomes" id="UP001234989">
    <property type="component" value="Chromosome 6"/>
</dbReference>
<sequence>MIKGGKTSVLTYAEKCKNILASNWQGYLNTVKADANGSKGEIYTSKVRYFVRRGKPYIWVPENDMHNVGATLVFKAPLIPFHPDSPLNAQAGTIFHLSLCPHYYLYSTMSKQIALTCVQAFAML</sequence>
<reference evidence="1" key="1">
    <citation type="submission" date="2023-08" db="EMBL/GenBank/DDBJ databases">
        <title>A de novo genome assembly of Solanum verrucosum Schlechtendal, a Mexican diploid species geographically isolated from the other diploid A-genome species in potato relatives.</title>
        <authorList>
            <person name="Hosaka K."/>
        </authorList>
    </citation>
    <scope>NUCLEOTIDE SEQUENCE</scope>
    <source>
        <tissue evidence="1">Young leaves</tissue>
    </source>
</reference>
<keyword evidence="2" id="KW-1185">Reference proteome</keyword>
<protein>
    <submittedName>
        <fullName evidence="1">Uncharacterized protein</fullName>
    </submittedName>
</protein>
<evidence type="ECO:0000313" key="2">
    <source>
        <dbReference type="Proteomes" id="UP001234989"/>
    </source>
</evidence>
<accession>A0AAF0TUA1</accession>
<name>A0AAF0TUA1_SOLVR</name>
<dbReference type="AlphaFoldDB" id="A0AAF0TUA1"/>